<comment type="caution">
    <text evidence="1">The sequence shown here is derived from an EMBL/GenBank/DDBJ whole genome shotgun (WGS) entry which is preliminary data.</text>
</comment>
<name>A0AA86UP30_9EUKA</name>
<organism evidence="1">
    <name type="scientific">Hexamita inflata</name>
    <dbReference type="NCBI Taxonomy" id="28002"/>
    <lineage>
        <taxon>Eukaryota</taxon>
        <taxon>Metamonada</taxon>
        <taxon>Diplomonadida</taxon>
        <taxon>Hexamitidae</taxon>
        <taxon>Hexamitinae</taxon>
        <taxon>Hexamita</taxon>
    </lineage>
</organism>
<evidence type="ECO:0000313" key="2">
    <source>
        <dbReference type="EMBL" id="CAL6088145.1"/>
    </source>
</evidence>
<sequence length="189" mass="21189">MLRCCTQMRREAETFQPGVRQSKQPGPPLFWNQMAKSAVGCGASENLEPALIQRQCTRTPANSTVAAPHYAYSCRSSGVCRSWPQRAVNCVCAGPSVRRAVRLINKAPAMPMLPPPKLAQKSNPLRYSASKFVPIQFGRRKQALSILYFSSDELKFAFIITKRQLNFGIEAVTINHMIHNQYMINALFN</sequence>
<dbReference type="AlphaFoldDB" id="A0AA86UP30"/>
<reference evidence="2 3" key="2">
    <citation type="submission" date="2024-07" db="EMBL/GenBank/DDBJ databases">
        <authorList>
            <person name="Akdeniz Z."/>
        </authorList>
    </citation>
    <scope>NUCLEOTIDE SEQUENCE [LARGE SCALE GENOMIC DNA]</scope>
</reference>
<evidence type="ECO:0000313" key="3">
    <source>
        <dbReference type="Proteomes" id="UP001642409"/>
    </source>
</evidence>
<reference evidence="1" key="1">
    <citation type="submission" date="2023-06" db="EMBL/GenBank/DDBJ databases">
        <authorList>
            <person name="Kurt Z."/>
        </authorList>
    </citation>
    <scope>NUCLEOTIDE SEQUENCE</scope>
</reference>
<dbReference type="EMBL" id="CATOUU010000953">
    <property type="protein sequence ID" value="CAI9962514.1"/>
    <property type="molecule type" value="Genomic_DNA"/>
</dbReference>
<dbReference type="EMBL" id="CAXDID020000405">
    <property type="protein sequence ID" value="CAL6088145.1"/>
    <property type="molecule type" value="Genomic_DNA"/>
</dbReference>
<evidence type="ECO:0000313" key="1">
    <source>
        <dbReference type="EMBL" id="CAI9962514.1"/>
    </source>
</evidence>
<keyword evidence="3" id="KW-1185">Reference proteome</keyword>
<protein>
    <submittedName>
        <fullName evidence="2">Hypothetical_protein</fullName>
    </submittedName>
</protein>
<accession>A0AA86UP30</accession>
<dbReference type="Proteomes" id="UP001642409">
    <property type="component" value="Unassembled WGS sequence"/>
</dbReference>
<proteinExistence type="predicted"/>
<gene>
    <name evidence="1" type="ORF">HINF_LOCUS50159</name>
    <name evidence="2" type="ORF">HINF_LOCUS63986</name>
</gene>